<reference evidence="8 9" key="1">
    <citation type="journal article" date="2019" name="Nat. Ecol. Evol.">
        <title>Megaphylogeny resolves global patterns of mushroom evolution.</title>
        <authorList>
            <person name="Varga T."/>
            <person name="Krizsan K."/>
            <person name="Foldi C."/>
            <person name="Dima B."/>
            <person name="Sanchez-Garcia M."/>
            <person name="Sanchez-Ramirez S."/>
            <person name="Szollosi G.J."/>
            <person name="Szarkandi J.G."/>
            <person name="Papp V."/>
            <person name="Albert L."/>
            <person name="Andreopoulos W."/>
            <person name="Angelini C."/>
            <person name="Antonin V."/>
            <person name="Barry K.W."/>
            <person name="Bougher N.L."/>
            <person name="Buchanan P."/>
            <person name="Buyck B."/>
            <person name="Bense V."/>
            <person name="Catcheside P."/>
            <person name="Chovatia M."/>
            <person name="Cooper J."/>
            <person name="Damon W."/>
            <person name="Desjardin D."/>
            <person name="Finy P."/>
            <person name="Geml J."/>
            <person name="Haridas S."/>
            <person name="Hughes K."/>
            <person name="Justo A."/>
            <person name="Karasinski D."/>
            <person name="Kautmanova I."/>
            <person name="Kiss B."/>
            <person name="Kocsube S."/>
            <person name="Kotiranta H."/>
            <person name="LaButti K.M."/>
            <person name="Lechner B.E."/>
            <person name="Liimatainen K."/>
            <person name="Lipzen A."/>
            <person name="Lukacs Z."/>
            <person name="Mihaltcheva S."/>
            <person name="Morgado L.N."/>
            <person name="Niskanen T."/>
            <person name="Noordeloos M.E."/>
            <person name="Ohm R.A."/>
            <person name="Ortiz-Santana B."/>
            <person name="Ovrebo C."/>
            <person name="Racz N."/>
            <person name="Riley R."/>
            <person name="Savchenko A."/>
            <person name="Shiryaev A."/>
            <person name="Soop K."/>
            <person name="Spirin V."/>
            <person name="Szebenyi C."/>
            <person name="Tomsovsky M."/>
            <person name="Tulloss R.E."/>
            <person name="Uehling J."/>
            <person name="Grigoriev I.V."/>
            <person name="Vagvolgyi C."/>
            <person name="Papp T."/>
            <person name="Martin F.M."/>
            <person name="Miettinen O."/>
            <person name="Hibbett D.S."/>
            <person name="Nagy L.G."/>
        </authorList>
    </citation>
    <scope>NUCLEOTIDE SEQUENCE [LARGE SCALE GENOMIC DNA]</scope>
    <source>
        <strain evidence="8 9">FP101781</strain>
    </source>
</reference>
<dbReference type="GO" id="GO:0003735">
    <property type="term" value="F:structural constituent of ribosome"/>
    <property type="evidence" value="ECO:0007669"/>
    <property type="project" value="InterPro"/>
</dbReference>
<dbReference type="STRING" id="71717.A0A4Y7SN24"/>
<dbReference type="PANTHER" id="PTHR15892">
    <property type="entry name" value="MITOCHONDRIAL RIBOSOMAL PROTEIN L30"/>
    <property type="match status" value="1"/>
</dbReference>
<protein>
    <recommendedName>
        <fullName evidence="4">Large ribosomal subunit protein uL30m</fullName>
    </recommendedName>
</protein>
<evidence type="ECO:0000313" key="7">
    <source>
        <dbReference type="EMBL" id="TEB23206.1"/>
    </source>
</evidence>
<evidence type="ECO:0000256" key="2">
    <source>
        <dbReference type="ARBA" id="ARBA00022980"/>
    </source>
</evidence>
<feature type="region of interest" description="Disordered" evidence="5">
    <location>
        <begin position="28"/>
        <end position="48"/>
    </location>
</feature>
<dbReference type="EMBL" id="QPFP01000080">
    <property type="protein sequence ID" value="TEB23245.1"/>
    <property type="molecule type" value="Genomic_DNA"/>
</dbReference>
<evidence type="ECO:0000256" key="4">
    <source>
        <dbReference type="ARBA" id="ARBA00035281"/>
    </source>
</evidence>
<dbReference type="CDD" id="cd01658">
    <property type="entry name" value="Ribosomal_L30"/>
    <property type="match status" value="1"/>
</dbReference>
<organism evidence="8 9">
    <name type="scientific">Coprinellus micaceus</name>
    <name type="common">Glistening ink-cap mushroom</name>
    <name type="synonym">Coprinus micaceus</name>
    <dbReference type="NCBI Taxonomy" id="71717"/>
    <lineage>
        <taxon>Eukaryota</taxon>
        <taxon>Fungi</taxon>
        <taxon>Dikarya</taxon>
        <taxon>Basidiomycota</taxon>
        <taxon>Agaricomycotina</taxon>
        <taxon>Agaricomycetes</taxon>
        <taxon>Agaricomycetidae</taxon>
        <taxon>Agaricales</taxon>
        <taxon>Agaricineae</taxon>
        <taxon>Psathyrellaceae</taxon>
        <taxon>Coprinellus</taxon>
    </lineage>
</organism>
<keyword evidence="3" id="KW-0687">Ribonucleoprotein</keyword>
<evidence type="ECO:0000256" key="3">
    <source>
        <dbReference type="ARBA" id="ARBA00023274"/>
    </source>
</evidence>
<dbReference type="InterPro" id="IPR016082">
    <property type="entry name" value="Ribosomal_uL30_ferredoxin-like"/>
</dbReference>
<dbReference type="GO" id="GO:0005739">
    <property type="term" value="C:mitochondrion"/>
    <property type="evidence" value="ECO:0007669"/>
    <property type="project" value="TreeGrafter"/>
</dbReference>
<dbReference type="GO" id="GO:0006412">
    <property type="term" value="P:translation"/>
    <property type="evidence" value="ECO:0007669"/>
    <property type="project" value="InterPro"/>
</dbReference>
<feature type="compositionally biased region" description="Polar residues" evidence="5">
    <location>
        <begin position="28"/>
        <end position="37"/>
    </location>
</feature>
<dbReference type="Proteomes" id="UP000298030">
    <property type="component" value="Unassembled WGS sequence"/>
</dbReference>
<keyword evidence="2" id="KW-0689">Ribosomal protein</keyword>
<proteinExistence type="inferred from homology"/>
<dbReference type="SUPFAM" id="SSF55129">
    <property type="entry name" value="Ribosomal protein L30p/L7e"/>
    <property type="match status" value="1"/>
</dbReference>
<evidence type="ECO:0000313" key="9">
    <source>
        <dbReference type="Proteomes" id="UP000298030"/>
    </source>
</evidence>
<dbReference type="PANTHER" id="PTHR15892:SF2">
    <property type="entry name" value="LARGE RIBOSOMAL SUBUNIT PROTEIN UL30M"/>
    <property type="match status" value="1"/>
</dbReference>
<dbReference type="Gene3D" id="3.30.1390.20">
    <property type="entry name" value="Ribosomal protein L30, ferredoxin-like fold domain"/>
    <property type="match status" value="1"/>
</dbReference>
<dbReference type="GO" id="GO:0015934">
    <property type="term" value="C:large ribosomal subunit"/>
    <property type="evidence" value="ECO:0007669"/>
    <property type="project" value="InterPro"/>
</dbReference>
<evidence type="ECO:0000313" key="8">
    <source>
        <dbReference type="EMBL" id="TEB23245.1"/>
    </source>
</evidence>
<sequence>MSAILKSRSATLALSSRSWTRCSSLRAMSTANSSTQPETSASSLATTSEVSHNTHFKVTLKRSGISLGDKVKGTLLALGFHRRFQTVYHRHTPEAAGMILKVKELVEVENVPEHMVRTPEEQRRERKAVRGYKVVGNRRESLLNV</sequence>
<keyword evidence="9" id="KW-1185">Reference proteome</keyword>
<dbReference type="AlphaFoldDB" id="A0A4Y7SN24"/>
<comment type="caution">
    <text evidence="8">The sequence shown here is derived from an EMBL/GenBank/DDBJ whole genome shotgun (WGS) entry which is preliminary data.</text>
</comment>
<evidence type="ECO:0000259" key="6">
    <source>
        <dbReference type="Pfam" id="PF00327"/>
    </source>
</evidence>
<name>A0A4Y7SN24_COPMI</name>
<feature type="domain" description="Large ribosomal subunit protein uL30-like ferredoxin-like fold" evidence="6">
    <location>
        <begin position="56"/>
        <end position="106"/>
    </location>
</feature>
<comment type="similarity">
    <text evidence="1">Belongs to the universal ribosomal protein uL30 family.</text>
</comment>
<accession>A0A4Y7SN24</accession>
<gene>
    <name evidence="7" type="ORF">FA13DRAFT_1451718</name>
    <name evidence="8" type="ORF">FA13DRAFT_1452412</name>
</gene>
<evidence type="ECO:0000256" key="1">
    <source>
        <dbReference type="ARBA" id="ARBA00007594"/>
    </source>
</evidence>
<dbReference type="OrthoDB" id="509901at2759"/>
<dbReference type="InterPro" id="IPR005996">
    <property type="entry name" value="Ribosomal_uL30_bac-type"/>
</dbReference>
<dbReference type="EMBL" id="QPFP01000080">
    <property type="protein sequence ID" value="TEB23206.1"/>
    <property type="molecule type" value="Genomic_DNA"/>
</dbReference>
<feature type="compositionally biased region" description="Low complexity" evidence="5">
    <location>
        <begin position="38"/>
        <end position="48"/>
    </location>
</feature>
<dbReference type="InterPro" id="IPR036919">
    <property type="entry name" value="Ribo_uL30_ferredoxin-like_sf"/>
</dbReference>
<dbReference type="Pfam" id="PF00327">
    <property type="entry name" value="Ribosomal_L30"/>
    <property type="match status" value="1"/>
</dbReference>
<evidence type="ECO:0000256" key="5">
    <source>
        <dbReference type="SAM" id="MobiDB-lite"/>
    </source>
</evidence>